<feature type="domain" description="Condensation" evidence="1">
    <location>
        <begin position="16"/>
        <end position="307"/>
    </location>
</feature>
<proteinExistence type="predicted"/>
<dbReference type="GO" id="GO:0005829">
    <property type="term" value="C:cytosol"/>
    <property type="evidence" value="ECO:0007669"/>
    <property type="project" value="TreeGrafter"/>
</dbReference>
<dbReference type="SUPFAM" id="SSF52777">
    <property type="entry name" value="CoA-dependent acyltransferases"/>
    <property type="match status" value="2"/>
</dbReference>
<organism evidence="2 3">
    <name type="scientific">Candidatus Endobugula sertula</name>
    <name type="common">Bugula neritina bacterial symbiont</name>
    <dbReference type="NCBI Taxonomy" id="62101"/>
    <lineage>
        <taxon>Bacteria</taxon>
        <taxon>Pseudomonadati</taxon>
        <taxon>Pseudomonadota</taxon>
        <taxon>Gammaproteobacteria</taxon>
        <taxon>Cellvibrionales</taxon>
        <taxon>Cellvibrionaceae</taxon>
        <taxon>Candidatus Endobugula</taxon>
    </lineage>
</organism>
<dbReference type="InterPro" id="IPR001242">
    <property type="entry name" value="Condensation_dom"/>
</dbReference>
<dbReference type="GO" id="GO:0009366">
    <property type="term" value="C:enterobactin synthetase complex"/>
    <property type="evidence" value="ECO:0007669"/>
    <property type="project" value="TreeGrafter"/>
</dbReference>
<name>A0A1D2QLQ4_9GAMM</name>
<dbReference type="Proteomes" id="UP000242502">
    <property type="component" value="Unassembled WGS sequence"/>
</dbReference>
<gene>
    <name evidence="2" type="ORF">AB835_13835</name>
</gene>
<dbReference type="PANTHER" id="PTHR45527">
    <property type="entry name" value="NONRIBOSOMAL PEPTIDE SYNTHETASE"/>
    <property type="match status" value="1"/>
</dbReference>
<dbReference type="GO" id="GO:0047527">
    <property type="term" value="F:2,3-dihydroxybenzoate-serine ligase activity"/>
    <property type="evidence" value="ECO:0007669"/>
    <property type="project" value="TreeGrafter"/>
</dbReference>
<evidence type="ECO:0000313" key="2">
    <source>
        <dbReference type="EMBL" id="ODS22499.1"/>
    </source>
</evidence>
<dbReference type="InterPro" id="IPR023213">
    <property type="entry name" value="CAT-like_dom_sf"/>
</dbReference>
<comment type="caution">
    <text evidence="2">The sequence shown here is derived from an EMBL/GenBank/DDBJ whole genome shotgun (WGS) entry which is preliminary data.</text>
</comment>
<dbReference type="PANTHER" id="PTHR45527:SF1">
    <property type="entry name" value="FATTY ACID SYNTHASE"/>
    <property type="match status" value="1"/>
</dbReference>
<dbReference type="Gene3D" id="3.30.559.30">
    <property type="entry name" value="Nonribosomal peptide synthetase, condensation domain"/>
    <property type="match status" value="1"/>
</dbReference>
<sequence length="315" mass="35689">MKKNSDQISKITFSAAPLSKGQLGLWYLHRYDAKDIDHSAILNLPYVLSLKGPLEPTLLVKAVCKVVEHQPSLRTCFCEHEGKVLQKIASAFTPDIPIIDIKEHELKAYIDQHAQKTFDLSTLPVWSSQLLRIRATWHIFLINIHHIIFDGISISIFLREVADVYTQLLNKFPVTLPPLPLHYSDFSYAQSKEENVDANDQDVAYWKQKLEGSPQLLELATDKSPPASRTNKGAVYSFTITGELLEGIKKFRQSQNSTMFKTMFAAFNVVLSHYSNQQDFLVGVAIAGRDGEHKHVLDNIIGFFVKTAIYKFVTK</sequence>
<evidence type="ECO:0000259" key="1">
    <source>
        <dbReference type="Pfam" id="PF00668"/>
    </source>
</evidence>
<dbReference type="Pfam" id="PF00668">
    <property type="entry name" value="Condensation"/>
    <property type="match status" value="1"/>
</dbReference>
<dbReference type="EMBL" id="MDLC01000073">
    <property type="protein sequence ID" value="ODS22499.1"/>
    <property type="molecule type" value="Genomic_DNA"/>
</dbReference>
<dbReference type="GO" id="GO:0043041">
    <property type="term" value="P:amino acid activation for nonribosomal peptide biosynthetic process"/>
    <property type="evidence" value="ECO:0007669"/>
    <property type="project" value="TreeGrafter"/>
</dbReference>
<dbReference type="GO" id="GO:0031177">
    <property type="term" value="F:phosphopantetheine binding"/>
    <property type="evidence" value="ECO:0007669"/>
    <property type="project" value="TreeGrafter"/>
</dbReference>
<accession>A0A1D2QLQ4</accession>
<dbReference type="STRING" id="62101.AB835_13835"/>
<protein>
    <recommendedName>
        <fullName evidence="1">Condensation domain-containing protein</fullName>
    </recommendedName>
</protein>
<reference evidence="2 3" key="1">
    <citation type="journal article" date="2016" name="Appl. Environ. Microbiol.">
        <title>Lack of Overt Genome Reduction in the Bryostatin-Producing Bryozoan Symbiont "Candidatus Endobugula sertula".</title>
        <authorList>
            <person name="Miller I.J."/>
            <person name="Vanee N."/>
            <person name="Fong S.S."/>
            <person name="Lim-Fong G.E."/>
            <person name="Kwan J.C."/>
        </authorList>
    </citation>
    <scope>NUCLEOTIDE SEQUENCE [LARGE SCALE GENOMIC DNA]</scope>
    <source>
        <strain evidence="2">AB1-4</strain>
    </source>
</reference>
<evidence type="ECO:0000313" key="3">
    <source>
        <dbReference type="Proteomes" id="UP000242502"/>
    </source>
</evidence>
<dbReference type="AlphaFoldDB" id="A0A1D2QLQ4"/>
<dbReference type="GO" id="GO:0009239">
    <property type="term" value="P:enterobactin biosynthetic process"/>
    <property type="evidence" value="ECO:0007669"/>
    <property type="project" value="TreeGrafter"/>
</dbReference>
<dbReference type="Gene3D" id="3.30.559.10">
    <property type="entry name" value="Chloramphenicol acetyltransferase-like domain"/>
    <property type="match status" value="1"/>
</dbReference>